<organism evidence="3 4">
    <name type="scientific">Vibrio maritimus</name>
    <dbReference type="NCBI Taxonomy" id="990268"/>
    <lineage>
        <taxon>Bacteria</taxon>
        <taxon>Pseudomonadati</taxon>
        <taxon>Pseudomonadota</taxon>
        <taxon>Gammaproteobacteria</taxon>
        <taxon>Vibrionales</taxon>
        <taxon>Vibrionaceae</taxon>
        <taxon>Vibrio</taxon>
    </lineage>
</organism>
<accession>A0A090S021</accession>
<feature type="transmembrane region" description="Helical" evidence="1">
    <location>
        <begin position="68"/>
        <end position="87"/>
    </location>
</feature>
<keyword evidence="1" id="KW-0472">Membrane</keyword>
<evidence type="ECO:0000313" key="3">
    <source>
        <dbReference type="EMBL" id="GAL21045.1"/>
    </source>
</evidence>
<keyword evidence="1" id="KW-1133">Transmembrane helix</keyword>
<reference evidence="3 4" key="2">
    <citation type="submission" date="2014-09" db="EMBL/GenBank/DDBJ databases">
        <authorList>
            <consortium name="NBRP consortium"/>
            <person name="Sawabe T."/>
            <person name="Meirelles P."/>
            <person name="Nakanishi M."/>
            <person name="Sayaka M."/>
            <person name="Hattori M."/>
            <person name="Ohkuma M."/>
        </authorList>
    </citation>
    <scope>NUCLEOTIDE SEQUENCE [LARGE SCALE GENOMIC DNA]</scope>
    <source>
        <strain evidence="4">JCM19235</strain>
    </source>
</reference>
<dbReference type="GO" id="GO:0016020">
    <property type="term" value="C:membrane"/>
    <property type="evidence" value="ECO:0007669"/>
    <property type="project" value="UniProtKB-SubCell"/>
</dbReference>
<proteinExistence type="predicted"/>
<comment type="caution">
    <text evidence="3">The sequence shown here is derived from an EMBL/GenBank/DDBJ whole genome shotgun (WGS) entry which is preliminary data.</text>
</comment>
<keyword evidence="1" id="KW-0812">Transmembrane</keyword>
<keyword evidence="4" id="KW-1185">Reference proteome</keyword>
<gene>
    <name evidence="3" type="ORF">JCM19235_320</name>
</gene>
<evidence type="ECO:0000313" key="4">
    <source>
        <dbReference type="Proteomes" id="UP000029228"/>
    </source>
</evidence>
<dbReference type="Proteomes" id="UP000029228">
    <property type="component" value="Unassembled WGS sequence"/>
</dbReference>
<dbReference type="InterPro" id="IPR026841">
    <property type="entry name" value="Aur1/Ipt1"/>
</dbReference>
<feature type="transmembrane region" description="Helical" evidence="1">
    <location>
        <begin position="172"/>
        <end position="196"/>
    </location>
</feature>
<dbReference type="AlphaFoldDB" id="A0A090S021"/>
<feature type="domain" description="Inositolphosphotransferase Aur1/Ipt1" evidence="2">
    <location>
        <begin position="147"/>
        <end position="352"/>
    </location>
</feature>
<dbReference type="OrthoDB" id="9816314at2"/>
<dbReference type="Pfam" id="PF14378">
    <property type="entry name" value="PAP2_3"/>
    <property type="match status" value="1"/>
</dbReference>
<evidence type="ECO:0000256" key="1">
    <source>
        <dbReference type="SAM" id="Phobius"/>
    </source>
</evidence>
<feature type="transmembrane region" description="Helical" evidence="1">
    <location>
        <begin position="31"/>
        <end position="48"/>
    </location>
</feature>
<dbReference type="EMBL" id="BBMR01000007">
    <property type="protein sequence ID" value="GAL21045.1"/>
    <property type="molecule type" value="Genomic_DNA"/>
</dbReference>
<feature type="transmembrane region" description="Helical" evidence="1">
    <location>
        <begin position="315"/>
        <end position="338"/>
    </location>
</feature>
<name>A0A090S021_9VIBR</name>
<dbReference type="STRING" id="990268.JCM19235_320"/>
<feature type="transmembrane region" description="Helical" evidence="1">
    <location>
        <begin position="107"/>
        <end position="131"/>
    </location>
</feature>
<protein>
    <submittedName>
        <fullName evidence="3">Mlr1851 protein</fullName>
    </submittedName>
</protein>
<reference evidence="3 4" key="1">
    <citation type="submission" date="2014-09" db="EMBL/GenBank/DDBJ databases">
        <title>Vibrio maritimus JCM 19235. (C45) whole genome shotgun sequence.</title>
        <authorList>
            <person name="Sawabe T."/>
            <person name="Meirelles P."/>
            <person name="Nakanishi M."/>
            <person name="Sayaka M."/>
            <person name="Hattori M."/>
            <person name="Ohkuma M."/>
        </authorList>
    </citation>
    <scope>NUCLEOTIDE SEQUENCE [LARGE SCALE GENOMIC DNA]</scope>
    <source>
        <strain evidence="4">JCM19235</strain>
    </source>
</reference>
<sequence length="360" mass="41142">MSIHESSRVLPYISTITKEVNDITLHVKEDAALHGLVLIIAILVTIFASTTGYTNSISFFSYMYVMKLLAPVSLLVAVFGYFFILLFRREPRPIKCYWEKIKLIYSYRAKVISSFILLTSISIFMSCFSTVKSLIPLIHPFSFDHLFHRMDLWLFGGVEPWRVIHSIITSPYILQAINFCYNLWFFLMWAMLCYFLTCFPSKLRTRFFISWILCWTVLGMIAATLLSSAGPVFMVRLEPGFENYDLLVQLLQDQNSWLKGKGWSELYSLNIQDILWEAYVDKKDMLGSGISAMPSMHVSIAVLMALVMNSANKKLGVVFGLYALVIFIGSIALGWHYAVDGIVSAPVTWLLWRVSGKVKC</sequence>
<evidence type="ECO:0000259" key="2">
    <source>
        <dbReference type="Pfam" id="PF14378"/>
    </source>
</evidence>
<feature type="transmembrane region" description="Helical" evidence="1">
    <location>
        <begin position="285"/>
        <end position="308"/>
    </location>
</feature>
<feature type="transmembrane region" description="Helical" evidence="1">
    <location>
        <begin position="208"/>
        <end position="229"/>
    </location>
</feature>